<feature type="transmembrane region" description="Helical" evidence="2">
    <location>
        <begin position="58"/>
        <end position="74"/>
    </location>
</feature>
<keyword evidence="4" id="KW-1185">Reference proteome</keyword>
<proteinExistence type="predicted"/>
<evidence type="ECO:0000256" key="1">
    <source>
        <dbReference type="SAM" id="MobiDB-lite"/>
    </source>
</evidence>
<accession>A0ABS4WZ67</accession>
<protein>
    <submittedName>
        <fullName evidence="3">Uncharacterized membrane protein HdeD (DUF308 family)</fullName>
    </submittedName>
</protein>
<evidence type="ECO:0000313" key="4">
    <source>
        <dbReference type="Proteomes" id="UP001519290"/>
    </source>
</evidence>
<gene>
    <name evidence="3" type="ORF">JOF43_001451</name>
</gene>
<organism evidence="3 4">
    <name type="scientific">Brachybacterium sacelli</name>
    <dbReference type="NCBI Taxonomy" id="173364"/>
    <lineage>
        <taxon>Bacteria</taxon>
        <taxon>Bacillati</taxon>
        <taxon>Actinomycetota</taxon>
        <taxon>Actinomycetes</taxon>
        <taxon>Micrococcales</taxon>
        <taxon>Dermabacteraceae</taxon>
        <taxon>Brachybacterium</taxon>
    </lineage>
</organism>
<dbReference type="Proteomes" id="UP001519290">
    <property type="component" value="Unassembled WGS sequence"/>
</dbReference>
<dbReference type="EMBL" id="JAGIOD010000001">
    <property type="protein sequence ID" value="MBP2381494.1"/>
    <property type="molecule type" value="Genomic_DNA"/>
</dbReference>
<feature type="region of interest" description="Disordered" evidence="1">
    <location>
        <begin position="1"/>
        <end position="26"/>
    </location>
</feature>
<comment type="caution">
    <text evidence="3">The sequence shown here is derived from an EMBL/GenBank/DDBJ whole genome shotgun (WGS) entry which is preliminary data.</text>
</comment>
<keyword evidence="2" id="KW-0812">Transmembrane</keyword>
<reference evidence="3 4" key="1">
    <citation type="submission" date="2021-03" db="EMBL/GenBank/DDBJ databases">
        <title>Sequencing the genomes of 1000 actinobacteria strains.</title>
        <authorList>
            <person name="Klenk H.-P."/>
        </authorList>
    </citation>
    <scope>NUCLEOTIDE SEQUENCE [LARGE SCALE GENOMIC DNA]</scope>
    <source>
        <strain evidence="3 4">DSM 14566</strain>
    </source>
</reference>
<feature type="transmembrane region" description="Helical" evidence="2">
    <location>
        <begin position="32"/>
        <end position="52"/>
    </location>
</feature>
<name>A0ABS4WZ67_9MICO</name>
<keyword evidence="2" id="KW-0472">Membrane</keyword>
<feature type="compositionally biased region" description="Basic and acidic residues" evidence="1">
    <location>
        <begin position="12"/>
        <end position="26"/>
    </location>
</feature>
<sequence>MVTVSTEEPDMNAEHQDGPDAPRRDAGFGDRWRMTLSALVAVVLGLILGVFALDSVPAITVTILLLAVATVFGVRSDRRRRTRE</sequence>
<evidence type="ECO:0000256" key="2">
    <source>
        <dbReference type="SAM" id="Phobius"/>
    </source>
</evidence>
<evidence type="ECO:0000313" key="3">
    <source>
        <dbReference type="EMBL" id="MBP2381494.1"/>
    </source>
</evidence>
<dbReference type="RefSeq" id="WP_209900692.1">
    <property type="nucleotide sequence ID" value="NZ_BAAAJW010000002.1"/>
</dbReference>
<keyword evidence="2" id="KW-1133">Transmembrane helix</keyword>